<proteinExistence type="inferred from homology"/>
<dbReference type="Pfam" id="PF08352">
    <property type="entry name" value="oligo_HPY"/>
    <property type="match status" value="2"/>
</dbReference>
<evidence type="ECO:0000256" key="5">
    <source>
        <dbReference type="SAM" id="MobiDB-lite"/>
    </source>
</evidence>
<reference evidence="7 8" key="1">
    <citation type="journal article" date="2019" name="Int. J. Syst. Evol. Microbiol.">
        <title>The Global Catalogue of Microorganisms (GCM) 10K type strain sequencing project: providing services to taxonomists for standard genome sequencing and annotation.</title>
        <authorList>
            <consortium name="The Broad Institute Genomics Platform"/>
            <consortium name="The Broad Institute Genome Sequencing Center for Infectious Disease"/>
            <person name="Wu L."/>
            <person name="Ma J."/>
        </authorList>
    </citation>
    <scope>NUCLEOTIDE SEQUENCE [LARGE SCALE GENOMIC DNA]</scope>
    <source>
        <strain evidence="7 8">CGMCC 1.15824</strain>
    </source>
</reference>
<keyword evidence="4 7" id="KW-0067">ATP-binding</keyword>
<dbReference type="EMBL" id="JBHSJG010000041">
    <property type="protein sequence ID" value="MFC4989162.1"/>
    <property type="molecule type" value="Genomic_DNA"/>
</dbReference>
<comment type="caution">
    <text evidence="7">The sequence shown here is derived from an EMBL/GenBank/DDBJ whole genome shotgun (WGS) entry which is preliminary data.</text>
</comment>
<keyword evidence="8" id="KW-1185">Reference proteome</keyword>
<dbReference type="InterPro" id="IPR027417">
    <property type="entry name" value="P-loop_NTPase"/>
</dbReference>
<dbReference type="PROSITE" id="PS50893">
    <property type="entry name" value="ABC_TRANSPORTER_2"/>
    <property type="match status" value="2"/>
</dbReference>
<dbReference type="PANTHER" id="PTHR43776:SF7">
    <property type="entry name" value="D,D-DIPEPTIDE TRANSPORT ATP-BINDING PROTEIN DDPF-RELATED"/>
    <property type="match status" value="1"/>
</dbReference>
<name>A0ABD5QHU3_9EURY</name>
<dbReference type="RefSeq" id="WP_114575398.1">
    <property type="nucleotide sequence ID" value="NZ_JAIVEF010000022.1"/>
</dbReference>
<dbReference type="InterPro" id="IPR013563">
    <property type="entry name" value="Oligopep_ABC_C"/>
</dbReference>
<dbReference type="NCBIfam" id="TIGR01727">
    <property type="entry name" value="oligo_HPY"/>
    <property type="match status" value="2"/>
</dbReference>
<comment type="similarity">
    <text evidence="1">Belongs to the ABC transporter superfamily.</text>
</comment>
<dbReference type="AlphaFoldDB" id="A0ABD5QHU3"/>
<dbReference type="InterPro" id="IPR003593">
    <property type="entry name" value="AAA+_ATPase"/>
</dbReference>
<dbReference type="InterPro" id="IPR017871">
    <property type="entry name" value="ABC_transporter-like_CS"/>
</dbReference>
<evidence type="ECO:0000313" key="8">
    <source>
        <dbReference type="Proteomes" id="UP001595925"/>
    </source>
</evidence>
<feature type="region of interest" description="Disordered" evidence="5">
    <location>
        <begin position="718"/>
        <end position="761"/>
    </location>
</feature>
<dbReference type="SUPFAM" id="SSF52540">
    <property type="entry name" value="P-loop containing nucleoside triphosphate hydrolases"/>
    <property type="match status" value="2"/>
</dbReference>
<dbReference type="SMART" id="SM00382">
    <property type="entry name" value="AAA"/>
    <property type="match status" value="2"/>
</dbReference>
<evidence type="ECO:0000256" key="4">
    <source>
        <dbReference type="ARBA" id="ARBA00022840"/>
    </source>
</evidence>
<dbReference type="CDD" id="cd03257">
    <property type="entry name" value="ABC_NikE_OppD_transporters"/>
    <property type="match status" value="2"/>
</dbReference>
<dbReference type="Gene3D" id="3.40.50.300">
    <property type="entry name" value="P-loop containing nucleotide triphosphate hydrolases"/>
    <property type="match status" value="2"/>
</dbReference>
<evidence type="ECO:0000313" key="7">
    <source>
        <dbReference type="EMBL" id="MFC4989162.1"/>
    </source>
</evidence>
<dbReference type="InterPro" id="IPR050319">
    <property type="entry name" value="ABC_transp_ATP-bind"/>
</dbReference>
<evidence type="ECO:0000259" key="6">
    <source>
        <dbReference type="PROSITE" id="PS50893"/>
    </source>
</evidence>
<dbReference type="GO" id="GO:0055085">
    <property type="term" value="P:transmembrane transport"/>
    <property type="evidence" value="ECO:0007669"/>
    <property type="project" value="UniProtKB-ARBA"/>
</dbReference>
<dbReference type="PANTHER" id="PTHR43776">
    <property type="entry name" value="TRANSPORT ATP-BINDING PROTEIN"/>
    <property type="match status" value="1"/>
</dbReference>
<evidence type="ECO:0000256" key="3">
    <source>
        <dbReference type="ARBA" id="ARBA00022741"/>
    </source>
</evidence>
<dbReference type="Pfam" id="PF00005">
    <property type="entry name" value="ABC_tran"/>
    <property type="match status" value="2"/>
</dbReference>
<evidence type="ECO:0000256" key="2">
    <source>
        <dbReference type="ARBA" id="ARBA00022448"/>
    </source>
</evidence>
<dbReference type="GO" id="GO:0005524">
    <property type="term" value="F:ATP binding"/>
    <property type="evidence" value="ECO:0007669"/>
    <property type="project" value="UniProtKB-KW"/>
</dbReference>
<feature type="domain" description="ABC transporter" evidence="6">
    <location>
        <begin position="33"/>
        <end position="286"/>
    </location>
</feature>
<keyword evidence="3" id="KW-0547">Nucleotide-binding</keyword>
<protein>
    <submittedName>
        <fullName evidence="7">ABC transporter ATP-binding protein</fullName>
    </submittedName>
</protein>
<dbReference type="NCBIfam" id="NF008453">
    <property type="entry name" value="PRK11308.1"/>
    <property type="match status" value="2"/>
</dbReference>
<feature type="region of interest" description="Disordered" evidence="5">
    <location>
        <begin position="366"/>
        <end position="394"/>
    </location>
</feature>
<feature type="compositionally biased region" description="Acidic residues" evidence="5">
    <location>
        <begin position="739"/>
        <end position="752"/>
    </location>
</feature>
<feature type="region of interest" description="Disordered" evidence="5">
    <location>
        <begin position="1"/>
        <end position="31"/>
    </location>
</feature>
<organism evidence="7 8">
    <name type="scientific">Saliphagus infecundisoli</name>
    <dbReference type="NCBI Taxonomy" id="1849069"/>
    <lineage>
        <taxon>Archaea</taxon>
        <taxon>Methanobacteriati</taxon>
        <taxon>Methanobacteriota</taxon>
        <taxon>Stenosarchaea group</taxon>
        <taxon>Halobacteria</taxon>
        <taxon>Halobacteriales</taxon>
        <taxon>Natrialbaceae</taxon>
        <taxon>Saliphagus</taxon>
    </lineage>
</organism>
<gene>
    <name evidence="7" type="ORF">ACFPFO_15600</name>
</gene>
<feature type="domain" description="ABC transporter" evidence="6">
    <location>
        <begin position="402"/>
        <end position="668"/>
    </location>
</feature>
<evidence type="ECO:0000256" key="1">
    <source>
        <dbReference type="ARBA" id="ARBA00005417"/>
    </source>
</evidence>
<dbReference type="InterPro" id="IPR003439">
    <property type="entry name" value="ABC_transporter-like_ATP-bd"/>
</dbReference>
<sequence length="761" mass="83003">MAHTRNDSDSLTQEESTAGAGDETMADSADPIIEARNVSVTYDLERRDAMVLDDVSVDLKREEILGVVGESGSGKSMLANSMMDAVEEPGITTGDVRYYPEQGADPVHVLDLDGDDLEKFRWEEIAMVFQGALSSFNPTMTIRGHFEETLDAHEYDAEAGMDRAHQLLSDLYLDPDRVLDSYPHELSGGMSQRALIALSLVLKPKVLLMDEPTGALDLLMQRSILSLLDDLKEKYELSILFITHDLPLVAGLADRLAILYAFELAEVGPSERIVRESAHPYTRALLTAVPNLDAPLSTMTPIEGTAPNPAHTPDGCHYAPRCPLATQECFDTVPPWFEAGPDQRTACFHHEEAADAVPFDPGEEFAADVGDHGFDENGDGNGETSGPATAGATVESDDDVVMSLEDVSVHFETEQGLFDSLFDEPETVRAVDDVSLDITENDVVALVGESGCGKTTLGKTVIGVQRPTEGSVTYHGQDVWDAKDDTGDVDIEYGEIRRALQIIHQDPGASLNPNKKVLTSLEAPLKRWEPDMSTEDRQARIYALLGRVGMTPPQDYANRFPHQLSGGEQQRVALVRALLMNPDVILADEAVSALDVSLRVETMDLLLELQEQFDTSFVFISHTLSNARYLAEKSGGRIGIMYLGEIVEIGPPEEVLGNPQHPYTKVLRWATADLDPSAQEIADPPVRSIDIPDPVDPPSGCRFHTRCPEAREACTRTAPALGDDGSTGRAVACHRSDEDHEYWESEPLEGVEESSTPATDG</sequence>
<keyword evidence="2" id="KW-0813">Transport</keyword>
<accession>A0ABD5QHU3</accession>
<dbReference type="Proteomes" id="UP001595925">
    <property type="component" value="Unassembled WGS sequence"/>
</dbReference>
<dbReference type="PROSITE" id="PS00211">
    <property type="entry name" value="ABC_TRANSPORTER_1"/>
    <property type="match status" value="2"/>
</dbReference>